<keyword evidence="4" id="KW-1185">Reference proteome</keyword>
<feature type="signal peptide" evidence="2">
    <location>
        <begin position="1"/>
        <end position="17"/>
    </location>
</feature>
<feature type="transmembrane region" description="Helical" evidence="1">
    <location>
        <begin position="133"/>
        <end position="156"/>
    </location>
</feature>
<proteinExistence type="predicted"/>
<evidence type="ECO:0000313" key="4">
    <source>
        <dbReference type="Proteomes" id="UP001164746"/>
    </source>
</evidence>
<keyword evidence="1" id="KW-1133">Transmembrane helix</keyword>
<evidence type="ECO:0000256" key="2">
    <source>
        <dbReference type="SAM" id="SignalP"/>
    </source>
</evidence>
<dbReference type="Proteomes" id="UP001164746">
    <property type="component" value="Chromosome 10"/>
</dbReference>
<feature type="chain" id="PRO_5045465678" evidence="2">
    <location>
        <begin position="18"/>
        <end position="195"/>
    </location>
</feature>
<feature type="non-terminal residue" evidence="3">
    <location>
        <position position="195"/>
    </location>
</feature>
<gene>
    <name evidence="3" type="ORF">MAR_032166</name>
</gene>
<protein>
    <submittedName>
        <fullName evidence="3">Uncharacterized protein</fullName>
    </submittedName>
</protein>
<evidence type="ECO:0000313" key="3">
    <source>
        <dbReference type="EMBL" id="WAR17572.1"/>
    </source>
</evidence>
<reference evidence="3" key="1">
    <citation type="submission" date="2022-11" db="EMBL/GenBank/DDBJ databases">
        <title>Centuries of genome instability and evolution in soft-shell clam transmissible cancer (bioRxiv).</title>
        <authorList>
            <person name="Hart S.F.M."/>
            <person name="Yonemitsu M.A."/>
            <person name="Giersch R.M."/>
            <person name="Beal B.F."/>
            <person name="Arriagada G."/>
            <person name="Davis B.W."/>
            <person name="Ostrander E.A."/>
            <person name="Goff S.P."/>
            <person name="Metzger M.J."/>
        </authorList>
    </citation>
    <scope>NUCLEOTIDE SEQUENCE</scope>
    <source>
        <strain evidence="3">MELC-2E11</strain>
        <tissue evidence="3">Siphon/mantle</tissue>
    </source>
</reference>
<dbReference type="EMBL" id="CP111021">
    <property type="protein sequence ID" value="WAR17572.1"/>
    <property type="molecule type" value="Genomic_DNA"/>
</dbReference>
<name>A0ABY7F5W2_MYAAR</name>
<evidence type="ECO:0000256" key="1">
    <source>
        <dbReference type="SAM" id="Phobius"/>
    </source>
</evidence>
<accession>A0ABY7F5W2</accession>
<sequence length="195" mass="21694">MKAYNIYLLFIFRLCNGEAAIDCSGRCACCIDGELGCKRSPSIHVDTICFKGCIDTIYGFRCKNPCRGNCLICSQDTGAECFACKPGFYGTSSFCAESCPIRCIDGTCDNDGRCTCIPNFKERRINTASSTNIATAALVGVFATLFMCTAAVFYLWNRRRSKPIEQSSEIQLDQIETEKAYEQLQRQASEPTYRN</sequence>
<keyword evidence="1" id="KW-0812">Transmembrane</keyword>
<organism evidence="3 4">
    <name type="scientific">Mya arenaria</name>
    <name type="common">Soft-shell clam</name>
    <dbReference type="NCBI Taxonomy" id="6604"/>
    <lineage>
        <taxon>Eukaryota</taxon>
        <taxon>Metazoa</taxon>
        <taxon>Spiralia</taxon>
        <taxon>Lophotrochozoa</taxon>
        <taxon>Mollusca</taxon>
        <taxon>Bivalvia</taxon>
        <taxon>Autobranchia</taxon>
        <taxon>Heteroconchia</taxon>
        <taxon>Euheterodonta</taxon>
        <taxon>Imparidentia</taxon>
        <taxon>Neoheterodontei</taxon>
        <taxon>Myida</taxon>
        <taxon>Myoidea</taxon>
        <taxon>Myidae</taxon>
        <taxon>Mya</taxon>
    </lineage>
</organism>
<keyword evidence="1" id="KW-0472">Membrane</keyword>
<keyword evidence="2" id="KW-0732">Signal</keyword>